<dbReference type="GO" id="GO:0016757">
    <property type="term" value="F:glycosyltransferase activity"/>
    <property type="evidence" value="ECO:0007669"/>
    <property type="project" value="InterPro"/>
</dbReference>
<dbReference type="CDD" id="cd03825">
    <property type="entry name" value="GT4_WcaC-like"/>
    <property type="match status" value="1"/>
</dbReference>
<evidence type="ECO:0000259" key="2">
    <source>
        <dbReference type="Pfam" id="PF13439"/>
    </source>
</evidence>
<dbReference type="AlphaFoldDB" id="B8HV80"/>
<dbReference type="PANTHER" id="PTHR45947:SF3">
    <property type="entry name" value="SULFOQUINOVOSYL TRANSFERASE SQD2"/>
    <property type="match status" value="1"/>
</dbReference>
<feature type="domain" description="Glycosyl transferase family 1" evidence="1">
    <location>
        <begin position="224"/>
        <end position="388"/>
    </location>
</feature>
<name>B8HV80_CYAP4</name>
<evidence type="ECO:0000259" key="1">
    <source>
        <dbReference type="Pfam" id="PF00534"/>
    </source>
</evidence>
<proteinExistence type="predicted"/>
<dbReference type="Pfam" id="PF00534">
    <property type="entry name" value="Glycos_transf_1"/>
    <property type="match status" value="1"/>
</dbReference>
<reference evidence="3" key="1">
    <citation type="submission" date="2009-01" db="EMBL/GenBank/DDBJ databases">
        <title>Complete sequence of chromosome Cyanothece sp. PCC 7425.</title>
        <authorList>
            <consortium name="US DOE Joint Genome Institute"/>
            <person name="Lucas S."/>
            <person name="Copeland A."/>
            <person name="Lapidus A."/>
            <person name="Glavina del Rio T."/>
            <person name="Dalin E."/>
            <person name="Tice H."/>
            <person name="Bruce D."/>
            <person name="Goodwin L."/>
            <person name="Pitluck S."/>
            <person name="Sims D."/>
            <person name="Meineke L."/>
            <person name="Brettin T."/>
            <person name="Detter J.C."/>
            <person name="Han C."/>
            <person name="Larimer F."/>
            <person name="Land M."/>
            <person name="Hauser L."/>
            <person name="Kyrpides N."/>
            <person name="Ovchinnikova G."/>
            <person name="Liberton M."/>
            <person name="Stoeckel J."/>
            <person name="Banerjee A."/>
            <person name="Singh A."/>
            <person name="Page L."/>
            <person name="Sato H."/>
            <person name="Zhao L."/>
            <person name="Sherman L."/>
            <person name="Pakrasi H."/>
            <person name="Richardson P."/>
        </authorList>
    </citation>
    <scope>NUCLEOTIDE SEQUENCE</scope>
    <source>
        <strain evidence="3">PCC 7425</strain>
    </source>
</reference>
<evidence type="ECO:0000313" key="3">
    <source>
        <dbReference type="EMBL" id="ACL44532.1"/>
    </source>
</evidence>
<gene>
    <name evidence="3" type="ordered locus">Cyan7425_2171</name>
</gene>
<dbReference type="Gene3D" id="3.40.50.2000">
    <property type="entry name" value="Glycogen Phosphorylase B"/>
    <property type="match status" value="2"/>
</dbReference>
<feature type="domain" description="Glycosyltransferase subfamily 4-like N-terminal" evidence="2">
    <location>
        <begin position="16"/>
        <end position="213"/>
    </location>
</feature>
<accession>B8HV80</accession>
<dbReference type="STRING" id="395961.Cyan7425_2171"/>
<dbReference type="PANTHER" id="PTHR45947">
    <property type="entry name" value="SULFOQUINOVOSYL TRANSFERASE SQD2"/>
    <property type="match status" value="1"/>
</dbReference>
<dbReference type="InterPro" id="IPR028098">
    <property type="entry name" value="Glyco_trans_4-like_N"/>
</dbReference>
<sequence length="417" mass="47240">MNNINVLHLSTSDIDNGGARAAYRLHQGLRSLGCSSKMLVRAKFSSDSTVIAERSPLTKMGPPLSELPLRLYPKRSGMFSPQRVPDVFAQRVKQYKPDIINLHWICNGFLNIETLAKFHRPLVWTLHDMWPFTGGCHYSGDCDSYKHSCGRCPQLSSDRHYDLSYWTWKRKTNAWKNLNLTVVATTSWMAECARSSSLFKDTRIEIIPLGLNTYRYKPQNRHFAREALNLPQDKHLVLFGAIGGTGDRRKGFHLLKHALQRLSQSGWQDQIELVIFGTAQPEQAIDLGFKTHYMNRLNDDISLALVYSAADVMVVPSVQESFGQTASEAISCGTPVVAFNATGLKDVVDHQQTGYLATPFEEEDLAKGIVWVLEDRERHCQLQFQAREKGLRDFASETQAVRYMSLYLELIGGLKQE</sequence>
<dbReference type="EMBL" id="CP001344">
    <property type="protein sequence ID" value="ACL44532.1"/>
    <property type="molecule type" value="Genomic_DNA"/>
</dbReference>
<dbReference type="CAZy" id="GT4">
    <property type="family name" value="Glycosyltransferase Family 4"/>
</dbReference>
<dbReference type="SUPFAM" id="SSF53756">
    <property type="entry name" value="UDP-Glycosyltransferase/glycogen phosphorylase"/>
    <property type="match status" value="1"/>
</dbReference>
<dbReference type="InterPro" id="IPR050194">
    <property type="entry name" value="Glycosyltransferase_grp1"/>
</dbReference>
<keyword evidence="3" id="KW-0808">Transferase</keyword>
<protein>
    <submittedName>
        <fullName evidence="3">Glycosyl transferase group 1</fullName>
    </submittedName>
</protein>
<dbReference type="Pfam" id="PF13439">
    <property type="entry name" value="Glyco_transf_4"/>
    <property type="match status" value="1"/>
</dbReference>
<organism evidence="3">
    <name type="scientific">Cyanothece sp. (strain PCC 7425 / ATCC 29141)</name>
    <dbReference type="NCBI Taxonomy" id="395961"/>
    <lineage>
        <taxon>Bacteria</taxon>
        <taxon>Bacillati</taxon>
        <taxon>Cyanobacteriota</taxon>
        <taxon>Cyanophyceae</taxon>
        <taxon>Gomontiellales</taxon>
        <taxon>Cyanothecaceae</taxon>
        <taxon>Cyanothece</taxon>
    </lineage>
</organism>
<dbReference type="eggNOG" id="COG0438">
    <property type="taxonomic scope" value="Bacteria"/>
</dbReference>
<dbReference type="InterPro" id="IPR001296">
    <property type="entry name" value="Glyco_trans_1"/>
</dbReference>
<dbReference type="HOGENOM" id="CLU_009583_28_2_3"/>
<dbReference type="KEGG" id="cyn:Cyan7425_2171"/>